<evidence type="ECO:0000313" key="2">
    <source>
        <dbReference type="RefSeq" id="XP_009779598.1"/>
    </source>
</evidence>
<reference evidence="2" key="2">
    <citation type="submission" date="2025-08" db="UniProtKB">
        <authorList>
            <consortium name="RefSeq"/>
        </authorList>
    </citation>
    <scope>IDENTIFICATION</scope>
    <source>
        <tissue evidence="2">Leaf</tissue>
    </source>
</reference>
<accession>A0A1U7WLZ9</accession>
<evidence type="ECO:0000313" key="1">
    <source>
        <dbReference type="Proteomes" id="UP000189701"/>
    </source>
</evidence>
<name>A0A1U7WLZ9_NICSY</name>
<gene>
    <name evidence="2" type="primary">LOC104228763</name>
</gene>
<protein>
    <submittedName>
        <fullName evidence="2">Uncharacterized protein LOC104228763</fullName>
    </submittedName>
</protein>
<dbReference type="Proteomes" id="UP000189701">
    <property type="component" value="Unplaced"/>
</dbReference>
<proteinExistence type="predicted"/>
<dbReference type="AlphaFoldDB" id="A0A1U7WLZ9"/>
<reference evidence="1" key="1">
    <citation type="journal article" date="2013" name="Genome Biol.">
        <title>Reference genomes and transcriptomes of Nicotiana sylvestris and Nicotiana tomentosiformis.</title>
        <authorList>
            <person name="Sierro N."/>
            <person name="Battey J.N."/>
            <person name="Ouadi S."/>
            <person name="Bovet L."/>
            <person name="Goepfert S."/>
            <person name="Bakaher N."/>
            <person name="Peitsch M.C."/>
            <person name="Ivanov N.V."/>
        </authorList>
    </citation>
    <scope>NUCLEOTIDE SEQUENCE [LARGE SCALE GENOMIC DNA]</scope>
</reference>
<keyword evidence="1" id="KW-1185">Reference proteome</keyword>
<organism evidence="1 2">
    <name type="scientific">Nicotiana sylvestris</name>
    <name type="common">Wood tobacco</name>
    <name type="synonym">South American tobacco</name>
    <dbReference type="NCBI Taxonomy" id="4096"/>
    <lineage>
        <taxon>Eukaryota</taxon>
        <taxon>Viridiplantae</taxon>
        <taxon>Streptophyta</taxon>
        <taxon>Embryophyta</taxon>
        <taxon>Tracheophyta</taxon>
        <taxon>Spermatophyta</taxon>
        <taxon>Magnoliopsida</taxon>
        <taxon>eudicotyledons</taxon>
        <taxon>Gunneridae</taxon>
        <taxon>Pentapetalae</taxon>
        <taxon>asterids</taxon>
        <taxon>lamiids</taxon>
        <taxon>Solanales</taxon>
        <taxon>Solanaceae</taxon>
        <taxon>Nicotianoideae</taxon>
        <taxon>Nicotianeae</taxon>
        <taxon>Nicotiana</taxon>
    </lineage>
</organism>
<dbReference type="RefSeq" id="XP_009779598.1">
    <property type="nucleotide sequence ID" value="XM_009781296.1"/>
</dbReference>
<sequence length="176" mass="20552">MEVQGKVEVKKTDYLKLMESTNEEEKRSNSERYKKAKKEAKLTVTTTKTTAFGRMYAELGRKGWDKKLYRLAKVRERKTHDLDQVKCIKDEDVMVLMEDGHIGRRWHIKVEEVIGAMYCGPQVRRRTCGRGATETDFGGIVRNYRCSSVTAPAKVQVWRVHRRCRLGLLSEEPQKW</sequence>